<dbReference type="InterPro" id="IPR001611">
    <property type="entry name" value="Leu-rich_rpt"/>
</dbReference>
<dbReference type="SMART" id="SM00368">
    <property type="entry name" value="LRR_RI"/>
    <property type="match status" value="7"/>
</dbReference>
<dbReference type="AlphaFoldDB" id="A0AA41VQA1"/>
<keyword evidence="3" id="KW-1185">Reference proteome</keyword>
<dbReference type="EMBL" id="JAJJMA010269660">
    <property type="protein sequence ID" value="MCL7045423.1"/>
    <property type="molecule type" value="Genomic_DNA"/>
</dbReference>
<dbReference type="Proteomes" id="UP001177140">
    <property type="component" value="Unassembled WGS sequence"/>
</dbReference>
<evidence type="ECO:0000313" key="3">
    <source>
        <dbReference type="Proteomes" id="UP001177140"/>
    </source>
</evidence>
<dbReference type="InterPro" id="IPR045203">
    <property type="entry name" value="RanGAP1/2"/>
</dbReference>
<sequence length="370" mass="39888">MENILVDHSETVISLVGNIPVLLEADMAKELFRQFEHPENSCSQIRFSNISFGVGAARVAEPILSSLKQQLTEVHLSTFVTGRSESEAVEVMGILSSALEGCSLKTLSLSHNYLGEKGVRAFGGLLKSQSNLEKLYLMKANITKEAAKAISELIPSTEKLKVLHFDYNRTGDEGAIFIAKIVEGSTSLQDFRCATSWIGSKGGVALVEALGKCCNLQKLNLMDNMFGIEARKPLARALLANAGLTKVCLAECVAAKKSLTKLNLSGNRLKDVGATMIGRALACDHNQLKKVDMSQNGITVEGARNLANAVCDKPNFTLLNINGNCISEEGIVEVKQIFGESLSLLGPLDENDPNGEDESDENDPNGEDDE</sequence>
<evidence type="ECO:0000313" key="2">
    <source>
        <dbReference type="EMBL" id="MCL7045423.1"/>
    </source>
</evidence>
<dbReference type="GO" id="GO:0005096">
    <property type="term" value="F:GTPase activator activity"/>
    <property type="evidence" value="ECO:0007669"/>
    <property type="project" value="InterPro"/>
</dbReference>
<organism evidence="2 3">
    <name type="scientific">Papaver nudicaule</name>
    <name type="common">Iceland poppy</name>
    <dbReference type="NCBI Taxonomy" id="74823"/>
    <lineage>
        <taxon>Eukaryota</taxon>
        <taxon>Viridiplantae</taxon>
        <taxon>Streptophyta</taxon>
        <taxon>Embryophyta</taxon>
        <taxon>Tracheophyta</taxon>
        <taxon>Spermatophyta</taxon>
        <taxon>Magnoliopsida</taxon>
        <taxon>Ranunculales</taxon>
        <taxon>Papaveraceae</taxon>
        <taxon>Papaveroideae</taxon>
        <taxon>Papaver</taxon>
    </lineage>
</organism>
<gene>
    <name evidence="2" type="ORF">MKW94_001299</name>
</gene>
<dbReference type="SUPFAM" id="SSF52047">
    <property type="entry name" value="RNI-like"/>
    <property type="match status" value="1"/>
</dbReference>
<name>A0AA41VQA1_PAPNU</name>
<dbReference type="InterPro" id="IPR032675">
    <property type="entry name" value="LRR_dom_sf"/>
</dbReference>
<accession>A0AA41VQA1</accession>
<evidence type="ECO:0000256" key="1">
    <source>
        <dbReference type="SAM" id="MobiDB-lite"/>
    </source>
</evidence>
<dbReference type="Gene3D" id="3.80.10.10">
    <property type="entry name" value="Ribonuclease Inhibitor"/>
    <property type="match status" value="1"/>
</dbReference>
<proteinExistence type="predicted"/>
<protein>
    <submittedName>
        <fullName evidence="2">Uncharacterized protein</fullName>
    </submittedName>
</protein>
<reference evidence="2" key="1">
    <citation type="submission" date="2022-03" db="EMBL/GenBank/DDBJ databases">
        <title>A functionally conserved STORR gene fusion in Papaver species that diverged 16.8 million years ago.</title>
        <authorList>
            <person name="Catania T."/>
        </authorList>
    </citation>
    <scope>NUCLEOTIDE SEQUENCE</scope>
    <source>
        <strain evidence="2">S-191538</strain>
    </source>
</reference>
<comment type="caution">
    <text evidence="2">The sequence shown here is derived from an EMBL/GenBank/DDBJ whole genome shotgun (WGS) entry which is preliminary data.</text>
</comment>
<feature type="region of interest" description="Disordered" evidence="1">
    <location>
        <begin position="345"/>
        <end position="370"/>
    </location>
</feature>
<dbReference type="Pfam" id="PF13516">
    <property type="entry name" value="LRR_6"/>
    <property type="match status" value="3"/>
</dbReference>
<feature type="compositionally biased region" description="Acidic residues" evidence="1">
    <location>
        <begin position="349"/>
        <end position="370"/>
    </location>
</feature>
<dbReference type="PANTHER" id="PTHR46761:SF2">
    <property type="entry name" value="RAN GTPASE-ACTIVATING PROTEIN 1"/>
    <property type="match status" value="1"/>
</dbReference>
<dbReference type="PANTHER" id="PTHR46761">
    <property type="entry name" value="RAN GTPASE-ACTIVATING PROTEIN 1"/>
    <property type="match status" value="1"/>
</dbReference>